<dbReference type="Gene3D" id="1.10.287.110">
    <property type="entry name" value="DnaJ domain"/>
    <property type="match status" value="1"/>
</dbReference>
<sequence length="222" mass="25070">MRQRVNGKASNRVEVISYTAECICNSMTRTHYDILGVKEGATYEEIRTRYRASVLNYHPDKLQKSDDLSNSTNLPGNRFLEIQKAWEILGNPSSRAVYDIELQTLKQEATTSEDVSIEDLTIEYAGDDIVELLYQCRCGDCFSIDSIELEEMGYLLSRDGDTISLQTLNSFPASVVLPCGSFTSISCCGSHFVELIPRKQGNIMWSDKPKEMNKQSLQISRL</sequence>
<dbReference type="InterPro" id="IPR036869">
    <property type="entry name" value="J_dom_sf"/>
</dbReference>
<dbReference type="InterPro" id="IPR036671">
    <property type="entry name" value="DPH_MB_sf"/>
</dbReference>
<reference evidence="3" key="1">
    <citation type="submission" date="2023-02" db="EMBL/GenBank/DDBJ databases">
        <title>Genome of toxic invasive species Heracleum sosnowskyi carries increased number of genes despite the absence of recent whole-genome duplications.</title>
        <authorList>
            <person name="Schelkunov M."/>
            <person name="Shtratnikova V."/>
            <person name="Makarenko M."/>
            <person name="Klepikova A."/>
            <person name="Omelchenko D."/>
            <person name="Novikova G."/>
            <person name="Obukhova E."/>
            <person name="Bogdanov V."/>
            <person name="Penin A."/>
            <person name="Logacheva M."/>
        </authorList>
    </citation>
    <scope>NUCLEOTIDE SEQUENCE</scope>
    <source>
        <strain evidence="3">Hsosn_3</strain>
        <tissue evidence="3">Leaf</tissue>
    </source>
</reference>
<comment type="caution">
    <text evidence="3">The sequence shown here is derived from an EMBL/GenBank/DDBJ whole genome shotgun (WGS) entry which is preliminary data.</text>
</comment>
<protein>
    <submittedName>
        <fullName evidence="3">DNAJ heat shock N-terminal domain-containing protein</fullName>
    </submittedName>
</protein>
<gene>
    <name evidence="3" type="ORF">POM88_020316</name>
</gene>
<dbReference type="SUPFAM" id="SSF46565">
    <property type="entry name" value="Chaperone J-domain"/>
    <property type="match status" value="1"/>
</dbReference>
<organism evidence="3 4">
    <name type="scientific">Heracleum sosnowskyi</name>
    <dbReference type="NCBI Taxonomy" id="360622"/>
    <lineage>
        <taxon>Eukaryota</taxon>
        <taxon>Viridiplantae</taxon>
        <taxon>Streptophyta</taxon>
        <taxon>Embryophyta</taxon>
        <taxon>Tracheophyta</taxon>
        <taxon>Spermatophyta</taxon>
        <taxon>Magnoliopsida</taxon>
        <taxon>eudicotyledons</taxon>
        <taxon>Gunneridae</taxon>
        <taxon>Pentapetalae</taxon>
        <taxon>asterids</taxon>
        <taxon>campanulids</taxon>
        <taxon>Apiales</taxon>
        <taxon>Apiaceae</taxon>
        <taxon>Apioideae</taxon>
        <taxon>apioid superclade</taxon>
        <taxon>Tordylieae</taxon>
        <taxon>Tordyliinae</taxon>
        <taxon>Heracleum</taxon>
    </lineage>
</organism>
<dbReference type="PANTHER" id="PTHR45255">
    <property type="entry name" value="DNAJ HOMOLOG SUBFAMILY C MEMBER 24"/>
    <property type="match status" value="1"/>
</dbReference>
<dbReference type="SMART" id="SM00271">
    <property type="entry name" value="DnaJ"/>
    <property type="match status" value="1"/>
</dbReference>
<dbReference type="GO" id="GO:0008198">
    <property type="term" value="F:ferrous iron binding"/>
    <property type="evidence" value="ECO:0007669"/>
    <property type="project" value="TreeGrafter"/>
</dbReference>
<evidence type="ECO:0000313" key="4">
    <source>
        <dbReference type="Proteomes" id="UP001237642"/>
    </source>
</evidence>
<dbReference type="EMBL" id="JAUIZM010000005">
    <property type="protein sequence ID" value="KAK1382581.1"/>
    <property type="molecule type" value="Genomic_DNA"/>
</dbReference>
<dbReference type="Pfam" id="PF00226">
    <property type="entry name" value="DnaJ"/>
    <property type="match status" value="1"/>
</dbReference>
<evidence type="ECO:0000256" key="1">
    <source>
        <dbReference type="ARBA" id="ARBA00022833"/>
    </source>
</evidence>
<keyword evidence="4" id="KW-1185">Reference proteome</keyword>
<evidence type="ECO:0000313" key="3">
    <source>
        <dbReference type="EMBL" id="KAK1382581.1"/>
    </source>
</evidence>
<dbReference type="Proteomes" id="UP001237642">
    <property type="component" value="Unassembled WGS sequence"/>
</dbReference>
<proteinExistence type="predicted"/>
<keyword evidence="3" id="KW-0346">Stress response</keyword>
<dbReference type="Gene3D" id="3.10.660.10">
    <property type="entry name" value="DPH Zinc finger"/>
    <property type="match status" value="1"/>
</dbReference>
<reference evidence="3" key="2">
    <citation type="submission" date="2023-05" db="EMBL/GenBank/DDBJ databases">
        <authorList>
            <person name="Schelkunov M.I."/>
        </authorList>
    </citation>
    <scope>NUCLEOTIDE SEQUENCE</scope>
    <source>
        <strain evidence="3">Hsosn_3</strain>
        <tissue evidence="3">Leaf</tissue>
    </source>
</reference>
<dbReference type="GO" id="GO:0001671">
    <property type="term" value="F:ATPase activator activity"/>
    <property type="evidence" value="ECO:0007669"/>
    <property type="project" value="TreeGrafter"/>
</dbReference>
<dbReference type="SUPFAM" id="SSF144217">
    <property type="entry name" value="CSL zinc finger"/>
    <property type="match status" value="1"/>
</dbReference>
<evidence type="ECO:0000259" key="2">
    <source>
        <dbReference type="PROSITE" id="PS50076"/>
    </source>
</evidence>
<dbReference type="CDD" id="cd06257">
    <property type="entry name" value="DnaJ"/>
    <property type="match status" value="1"/>
</dbReference>
<dbReference type="InterPro" id="IPR001623">
    <property type="entry name" value="DnaJ_domain"/>
</dbReference>
<name>A0AAD8IBP1_9APIA</name>
<dbReference type="PROSITE" id="PS50076">
    <property type="entry name" value="DNAJ_2"/>
    <property type="match status" value="1"/>
</dbReference>
<keyword evidence="1" id="KW-0862">Zinc</keyword>
<dbReference type="PRINTS" id="PR00625">
    <property type="entry name" value="JDOMAIN"/>
</dbReference>
<feature type="domain" description="J" evidence="2">
    <location>
        <begin position="30"/>
        <end position="102"/>
    </location>
</feature>
<accession>A0AAD8IBP1</accession>
<dbReference type="PANTHER" id="PTHR45255:SF1">
    <property type="entry name" value="DNAJ HOMOLOG SUBFAMILY C MEMBER 24"/>
    <property type="match status" value="1"/>
</dbReference>
<dbReference type="AlphaFoldDB" id="A0AAD8IBP1"/>